<evidence type="ECO:0000256" key="5">
    <source>
        <dbReference type="ARBA" id="ARBA00023002"/>
    </source>
</evidence>
<dbReference type="GO" id="GO:0020037">
    <property type="term" value="F:heme binding"/>
    <property type="evidence" value="ECO:0007669"/>
    <property type="project" value="InterPro"/>
</dbReference>
<comment type="similarity">
    <text evidence="2">Belongs to the cytochrome P450 family.</text>
</comment>
<comment type="cofactor">
    <cofactor evidence="1 8">
        <name>heme</name>
        <dbReference type="ChEBI" id="CHEBI:30413"/>
    </cofactor>
</comment>
<protein>
    <submittedName>
        <fullName evidence="10">Cytochrome P450</fullName>
    </submittedName>
</protein>
<dbReference type="InterPro" id="IPR001128">
    <property type="entry name" value="Cyt_P450"/>
</dbReference>
<dbReference type="RefSeq" id="WP_141275172.1">
    <property type="nucleotide sequence ID" value="NZ_BJMM01000002.1"/>
</dbReference>
<keyword evidence="7" id="KW-0503">Monooxygenase</keyword>
<dbReference type="Proteomes" id="UP000319210">
    <property type="component" value="Unassembled WGS sequence"/>
</dbReference>
<evidence type="ECO:0000313" key="10">
    <source>
        <dbReference type="EMBL" id="GEB47912.1"/>
    </source>
</evidence>
<feature type="region of interest" description="Disordered" evidence="9">
    <location>
        <begin position="68"/>
        <end position="87"/>
    </location>
</feature>
<feature type="binding site" description="axial binding residue" evidence="8">
    <location>
        <position position="352"/>
    </location>
    <ligand>
        <name>heme</name>
        <dbReference type="ChEBI" id="CHEBI:30413"/>
    </ligand>
    <ligandPart>
        <name>Fe</name>
        <dbReference type="ChEBI" id="CHEBI:18248"/>
    </ligandPart>
</feature>
<proteinExistence type="inferred from homology"/>
<name>A0A4Y3QRU5_STRCI</name>
<evidence type="ECO:0000256" key="3">
    <source>
        <dbReference type="ARBA" id="ARBA00022617"/>
    </source>
</evidence>
<dbReference type="InterPro" id="IPR036396">
    <property type="entry name" value="Cyt_P450_sf"/>
</dbReference>
<evidence type="ECO:0000256" key="4">
    <source>
        <dbReference type="ARBA" id="ARBA00022723"/>
    </source>
</evidence>
<dbReference type="GO" id="GO:0005506">
    <property type="term" value="F:iron ion binding"/>
    <property type="evidence" value="ECO:0007669"/>
    <property type="project" value="InterPro"/>
</dbReference>
<comment type="caution">
    <text evidence="10">The sequence shown here is derived from an EMBL/GenBank/DDBJ whole genome shotgun (WGS) entry which is preliminary data.</text>
</comment>
<organism evidence="10 11">
    <name type="scientific">Streptomyces cacaoi</name>
    <dbReference type="NCBI Taxonomy" id="1898"/>
    <lineage>
        <taxon>Bacteria</taxon>
        <taxon>Bacillati</taxon>
        <taxon>Actinomycetota</taxon>
        <taxon>Actinomycetes</taxon>
        <taxon>Kitasatosporales</taxon>
        <taxon>Streptomycetaceae</taxon>
        <taxon>Streptomyces</taxon>
    </lineage>
</organism>
<keyword evidence="6 8" id="KW-0408">Iron</keyword>
<keyword evidence="11" id="KW-1185">Reference proteome</keyword>
<dbReference type="InterPro" id="IPR002401">
    <property type="entry name" value="Cyt_P450_E_grp-I"/>
</dbReference>
<keyword evidence="3 8" id="KW-0349">Heme</keyword>
<dbReference type="SUPFAM" id="SSF48264">
    <property type="entry name" value="Cytochrome P450"/>
    <property type="match status" value="1"/>
</dbReference>
<gene>
    <name evidence="10" type="ORF">SCA03_04630</name>
</gene>
<evidence type="ECO:0000256" key="8">
    <source>
        <dbReference type="PIRSR" id="PIRSR602401-1"/>
    </source>
</evidence>
<evidence type="ECO:0000256" key="9">
    <source>
        <dbReference type="SAM" id="MobiDB-lite"/>
    </source>
</evidence>
<dbReference type="AlphaFoldDB" id="A0A4Y3QRU5"/>
<dbReference type="GO" id="GO:0004497">
    <property type="term" value="F:monooxygenase activity"/>
    <property type="evidence" value="ECO:0007669"/>
    <property type="project" value="UniProtKB-KW"/>
</dbReference>
<dbReference type="PANTHER" id="PTHR46696">
    <property type="entry name" value="P450, PUTATIVE (EUROFUNG)-RELATED"/>
    <property type="match status" value="1"/>
</dbReference>
<evidence type="ECO:0000313" key="11">
    <source>
        <dbReference type="Proteomes" id="UP000319210"/>
    </source>
</evidence>
<sequence>MTTAPVPLTFPFHDWSQELSPHHDRLREADAPVCPVVSEYTGDRLWLVTRYATAKRLLEDRRFSSTAAMAPGAPRQEPVELRAPGTTGDGVSVLREAGLRTVFTEGLGPRAARRHGKWLRDRADTLLRDLAECEGPVDLAADFAQPLAVAMTSRVLLGELSTEEAALLRDRTDLALQFCGATAEEQRGGLIDIHRFFTAHARRLADGPGDHLLKRLAEAPAENGPLGDAALSEIAALLLIAGFPTSSGFLCGALITLLRHPEAVGRLHRDPELIPDAVEELLRHTPLSTGAAKRMATEDADIDGVRIRRGEVAMVSLEAANHDPDAFDDPDSFRPERQGPGHLGFGHGPNFCPGNRLARCLIDAMVRAVARRPGLHLTVGPEEIRWHEGLFFRRPKAIPASW</sequence>
<dbReference type="PANTHER" id="PTHR46696:SF5">
    <property type="entry name" value="CYTOCHROME P450 BJ-1"/>
    <property type="match status" value="1"/>
</dbReference>
<dbReference type="Gene3D" id="1.10.630.10">
    <property type="entry name" value="Cytochrome P450"/>
    <property type="match status" value="1"/>
</dbReference>
<dbReference type="OrthoDB" id="4508142at2"/>
<evidence type="ECO:0000256" key="1">
    <source>
        <dbReference type="ARBA" id="ARBA00001971"/>
    </source>
</evidence>
<accession>A0A4Y3QRU5</accession>
<keyword evidence="4 8" id="KW-0479">Metal-binding</keyword>
<dbReference type="PRINTS" id="PR00463">
    <property type="entry name" value="EP450I"/>
</dbReference>
<evidence type="ECO:0000256" key="6">
    <source>
        <dbReference type="ARBA" id="ARBA00023004"/>
    </source>
</evidence>
<keyword evidence="5" id="KW-0560">Oxidoreductase</keyword>
<evidence type="ECO:0000256" key="7">
    <source>
        <dbReference type="ARBA" id="ARBA00023033"/>
    </source>
</evidence>
<dbReference type="Pfam" id="PF00067">
    <property type="entry name" value="p450"/>
    <property type="match status" value="1"/>
</dbReference>
<dbReference type="EMBL" id="BJMM01000002">
    <property type="protein sequence ID" value="GEB47912.1"/>
    <property type="molecule type" value="Genomic_DNA"/>
</dbReference>
<dbReference type="GO" id="GO:0016705">
    <property type="term" value="F:oxidoreductase activity, acting on paired donors, with incorporation or reduction of molecular oxygen"/>
    <property type="evidence" value="ECO:0007669"/>
    <property type="project" value="InterPro"/>
</dbReference>
<evidence type="ECO:0000256" key="2">
    <source>
        <dbReference type="ARBA" id="ARBA00010617"/>
    </source>
</evidence>
<reference evidence="10 11" key="1">
    <citation type="submission" date="2019-06" db="EMBL/GenBank/DDBJ databases">
        <title>Whole genome shotgun sequence of Streptomyces cacaoi subsp. cacaoi NBRC 12748.</title>
        <authorList>
            <person name="Hosoyama A."/>
            <person name="Uohara A."/>
            <person name="Ohji S."/>
            <person name="Ichikawa N."/>
        </authorList>
    </citation>
    <scope>NUCLEOTIDE SEQUENCE [LARGE SCALE GENOMIC DNA]</scope>
    <source>
        <strain evidence="10 11">NBRC 12748</strain>
    </source>
</reference>